<reference evidence="2" key="1">
    <citation type="submission" date="2021-12" db="EMBL/GenBank/DDBJ databases">
        <title>Convergent genome expansion in fungi linked to evolution of root-endophyte symbiosis.</title>
        <authorList>
            <consortium name="DOE Joint Genome Institute"/>
            <person name="Ke Y.-H."/>
            <person name="Bonito G."/>
            <person name="Liao H.-L."/>
            <person name="Looney B."/>
            <person name="Rojas-Flechas A."/>
            <person name="Nash J."/>
            <person name="Hameed K."/>
            <person name="Schadt C."/>
            <person name="Martin F."/>
            <person name="Crous P.W."/>
            <person name="Miettinen O."/>
            <person name="Magnuson J.K."/>
            <person name="Labbe J."/>
            <person name="Jacobson D."/>
            <person name="Doktycz M.J."/>
            <person name="Veneault-Fourrey C."/>
            <person name="Kuo A."/>
            <person name="Mondo S."/>
            <person name="Calhoun S."/>
            <person name="Riley R."/>
            <person name="Ohm R."/>
            <person name="LaButti K."/>
            <person name="Andreopoulos B."/>
            <person name="Pangilinan J."/>
            <person name="Nolan M."/>
            <person name="Tritt A."/>
            <person name="Clum A."/>
            <person name="Lipzen A."/>
            <person name="Daum C."/>
            <person name="Barry K."/>
            <person name="Grigoriev I.V."/>
            <person name="Vilgalys R."/>
        </authorList>
    </citation>
    <scope>NUCLEOTIDE SEQUENCE</scope>
    <source>
        <strain evidence="2">PMI_201</strain>
    </source>
</reference>
<name>A0AAD4PWA5_9EURO</name>
<feature type="region of interest" description="Disordered" evidence="1">
    <location>
        <begin position="15"/>
        <end position="83"/>
    </location>
</feature>
<feature type="region of interest" description="Disordered" evidence="1">
    <location>
        <begin position="299"/>
        <end position="324"/>
    </location>
</feature>
<protein>
    <submittedName>
        <fullName evidence="2">Uncharacterized protein</fullName>
    </submittedName>
</protein>
<evidence type="ECO:0000313" key="2">
    <source>
        <dbReference type="EMBL" id="KAH8697635.1"/>
    </source>
</evidence>
<sequence>MLFNLGFTADAAAAHRHEFSQPEAVEEAQAEKKLGPAPPLSAKSSHHSIVYSSSDEGDANNDSVTTPTSTVRRPAAVRKRSARPKTVFQFAHPVATSHRRLTLRPKLLLQLHESSQMSRPFPKYDVLPAAVAPRLACKFPKLFASLRGLGPRDLVIVTSDMYEQHGLGDDDRSISSEDSSADQREVVATICVCQPFTKDDPPRSCKVEIVSSLGVSWEGSPLPNGSYELVCKGDQQRRKVRWVARDRGTRRVSSISSAGDNYNSSDFQKRFTFSVLDPNSRRHPVLASMTRNGIDVFEQYSYPPAPSSSDDAGSPPPPNSATGESRRELINLEEELRVLIVTSGIWIAFVEGWAKNPTTLSDIGPLNDANAPARSGKSKKRHSMAAETHDQKWTTLDKKAEPGEEDNGERPHEDDPKMKGKSWRRFSSIFGRRKR</sequence>
<dbReference type="Proteomes" id="UP001201262">
    <property type="component" value="Unassembled WGS sequence"/>
</dbReference>
<dbReference type="AlphaFoldDB" id="A0AAD4PWA5"/>
<gene>
    <name evidence="2" type="ORF">BGW36DRAFT_397300</name>
</gene>
<proteinExistence type="predicted"/>
<evidence type="ECO:0000313" key="3">
    <source>
        <dbReference type="Proteomes" id="UP001201262"/>
    </source>
</evidence>
<feature type="compositionally biased region" description="Low complexity" evidence="1">
    <location>
        <begin position="41"/>
        <end position="54"/>
    </location>
</feature>
<dbReference type="RefSeq" id="XP_046072336.1">
    <property type="nucleotide sequence ID" value="XM_046218276.1"/>
</dbReference>
<evidence type="ECO:0000256" key="1">
    <source>
        <dbReference type="SAM" id="MobiDB-lite"/>
    </source>
</evidence>
<comment type="caution">
    <text evidence="2">The sequence shown here is derived from an EMBL/GenBank/DDBJ whole genome shotgun (WGS) entry which is preliminary data.</text>
</comment>
<feature type="compositionally biased region" description="Polar residues" evidence="1">
    <location>
        <begin position="60"/>
        <end position="71"/>
    </location>
</feature>
<accession>A0AAD4PWA5</accession>
<feature type="region of interest" description="Disordered" evidence="1">
    <location>
        <begin position="358"/>
        <end position="435"/>
    </location>
</feature>
<keyword evidence="3" id="KW-1185">Reference proteome</keyword>
<feature type="compositionally biased region" description="Basic and acidic residues" evidence="1">
    <location>
        <begin position="387"/>
        <end position="418"/>
    </location>
</feature>
<dbReference type="EMBL" id="JAJTJA010000006">
    <property type="protein sequence ID" value="KAH8697635.1"/>
    <property type="molecule type" value="Genomic_DNA"/>
</dbReference>
<dbReference type="GeneID" id="70248563"/>
<organism evidence="2 3">
    <name type="scientific">Talaromyces proteolyticus</name>
    <dbReference type="NCBI Taxonomy" id="1131652"/>
    <lineage>
        <taxon>Eukaryota</taxon>
        <taxon>Fungi</taxon>
        <taxon>Dikarya</taxon>
        <taxon>Ascomycota</taxon>
        <taxon>Pezizomycotina</taxon>
        <taxon>Eurotiomycetes</taxon>
        <taxon>Eurotiomycetidae</taxon>
        <taxon>Eurotiales</taxon>
        <taxon>Trichocomaceae</taxon>
        <taxon>Talaromyces</taxon>
        <taxon>Talaromyces sect. Bacilispori</taxon>
    </lineage>
</organism>